<accession>A0ABD5ZCW0</accession>
<evidence type="ECO:0000256" key="1">
    <source>
        <dbReference type="SAM" id="MobiDB-lite"/>
    </source>
</evidence>
<comment type="caution">
    <text evidence="2">The sequence shown here is derived from an EMBL/GenBank/DDBJ whole genome shotgun (WGS) entry which is preliminary data.</text>
</comment>
<proteinExistence type="predicted"/>
<evidence type="ECO:0008006" key="4">
    <source>
        <dbReference type="Google" id="ProtNLM"/>
    </source>
</evidence>
<evidence type="ECO:0000313" key="3">
    <source>
        <dbReference type="Proteomes" id="UP001596481"/>
    </source>
</evidence>
<dbReference type="Pfam" id="PF19102">
    <property type="entry name" value="DUF5789"/>
    <property type="match status" value="1"/>
</dbReference>
<dbReference type="EMBL" id="JBHTAA010000002">
    <property type="protein sequence ID" value="MFC7203115.1"/>
    <property type="molecule type" value="Genomic_DNA"/>
</dbReference>
<dbReference type="Proteomes" id="UP001596481">
    <property type="component" value="Unassembled WGS sequence"/>
</dbReference>
<name>A0ABD5ZCW0_9EURY</name>
<dbReference type="InterPro" id="IPR043899">
    <property type="entry name" value="DUF5789"/>
</dbReference>
<dbReference type="AlphaFoldDB" id="A0ABD5ZCW0"/>
<evidence type="ECO:0000313" key="2">
    <source>
        <dbReference type="EMBL" id="MFC7203115.1"/>
    </source>
</evidence>
<dbReference type="RefSeq" id="WP_390222430.1">
    <property type="nucleotide sequence ID" value="NZ_JBHTAA010000002.1"/>
</dbReference>
<sequence length="130" mass="14337">MASDENPPTQSSADEQSEQDSREQGVDIGPLADELEEHSYPTTTKELIDEYGDYEIDLENGRETVEEIFGRFEDHEFESEEDVRQMIYNLVGAEAVGRTNYSDRGGISTDSSSATDEEGDGADGEEADSV</sequence>
<keyword evidence="3" id="KW-1185">Reference proteome</keyword>
<feature type="compositionally biased region" description="Acidic residues" evidence="1">
    <location>
        <begin position="115"/>
        <end position="130"/>
    </location>
</feature>
<gene>
    <name evidence="2" type="ORF">ACFQJC_06290</name>
</gene>
<feature type="region of interest" description="Disordered" evidence="1">
    <location>
        <begin position="97"/>
        <end position="130"/>
    </location>
</feature>
<protein>
    <recommendedName>
        <fullName evidence="4">DUF2795 domain-containing protein</fullName>
    </recommendedName>
</protein>
<reference evidence="2 3" key="1">
    <citation type="journal article" date="2019" name="Int. J. Syst. Evol. Microbiol.">
        <title>The Global Catalogue of Microorganisms (GCM) 10K type strain sequencing project: providing services to taxonomists for standard genome sequencing and annotation.</title>
        <authorList>
            <consortium name="The Broad Institute Genomics Platform"/>
            <consortium name="The Broad Institute Genome Sequencing Center for Infectious Disease"/>
            <person name="Wu L."/>
            <person name="Ma J."/>
        </authorList>
    </citation>
    <scope>NUCLEOTIDE SEQUENCE [LARGE SCALE GENOMIC DNA]</scope>
    <source>
        <strain evidence="2 3">DSM 29988</strain>
    </source>
</reference>
<organism evidence="2 3">
    <name type="scientific">Haloferax namakaokahaiae</name>
    <dbReference type="NCBI Taxonomy" id="1748331"/>
    <lineage>
        <taxon>Archaea</taxon>
        <taxon>Methanobacteriati</taxon>
        <taxon>Methanobacteriota</taxon>
        <taxon>Stenosarchaea group</taxon>
        <taxon>Halobacteria</taxon>
        <taxon>Halobacteriales</taxon>
        <taxon>Haloferacaceae</taxon>
        <taxon>Haloferax</taxon>
    </lineage>
</organism>
<feature type="region of interest" description="Disordered" evidence="1">
    <location>
        <begin position="1"/>
        <end position="46"/>
    </location>
</feature>